<organism evidence="2 3">
    <name type="scientific">Spiroplasma citri</name>
    <dbReference type="NCBI Taxonomy" id="2133"/>
    <lineage>
        <taxon>Bacteria</taxon>
        <taxon>Bacillati</taxon>
        <taxon>Mycoplasmatota</taxon>
        <taxon>Mollicutes</taxon>
        <taxon>Entomoplasmatales</taxon>
        <taxon>Spiroplasmataceae</taxon>
        <taxon>Spiroplasma</taxon>
    </lineage>
</organism>
<feature type="transmembrane region" description="Helical" evidence="1">
    <location>
        <begin position="193"/>
        <end position="215"/>
    </location>
</feature>
<reference evidence="2 3" key="1">
    <citation type="submission" date="2022-04" db="EMBL/GenBank/DDBJ databases">
        <title>Whole genome of Spiroplasma citri.</title>
        <authorList>
            <person name="Khanchezar A."/>
            <person name="Izadpanah K."/>
            <person name="Taghavi M."/>
            <person name="Ghorbani A."/>
            <person name="Beven L."/>
        </authorList>
    </citation>
    <scope>NUCLEOTIDE SEQUENCE [LARGE SCALE GENOMIC DNA]</scope>
    <source>
        <strain evidence="2 3">D4</strain>
    </source>
</reference>
<name>A0AAX3SY24_SPICI</name>
<accession>A0AAX3SY24</accession>
<protein>
    <recommendedName>
        <fullName evidence="4">Transmembrane protein</fullName>
    </recommendedName>
</protein>
<evidence type="ECO:0008006" key="4">
    <source>
        <dbReference type="Google" id="ProtNLM"/>
    </source>
</evidence>
<gene>
    <name evidence="2" type="ORF">M0C40_08110</name>
</gene>
<feature type="transmembrane region" description="Helical" evidence="1">
    <location>
        <begin position="132"/>
        <end position="160"/>
    </location>
</feature>
<proteinExistence type="predicted"/>
<feature type="transmembrane region" description="Helical" evidence="1">
    <location>
        <begin position="12"/>
        <end position="34"/>
    </location>
</feature>
<feature type="transmembrane region" description="Helical" evidence="1">
    <location>
        <begin position="91"/>
        <end position="112"/>
    </location>
</feature>
<evidence type="ECO:0000313" key="2">
    <source>
        <dbReference type="EMBL" id="WFG96052.1"/>
    </source>
</evidence>
<evidence type="ECO:0000313" key="3">
    <source>
        <dbReference type="Proteomes" id="UP001214629"/>
    </source>
</evidence>
<dbReference type="RefSeq" id="WP_277938463.1">
    <property type="nucleotide sequence ID" value="NZ_CP096246.1"/>
</dbReference>
<evidence type="ECO:0000256" key="1">
    <source>
        <dbReference type="SAM" id="Phobius"/>
    </source>
</evidence>
<dbReference type="EMBL" id="CP096246">
    <property type="protein sequence ID" value="WFG96052.1"/>
    <property type="molecule type" value="Genomic_DNA"/>
</dbReference>
<sequence length="246" mass="29924">MRKDFKKYFQVFFNIYFILFILYFGISLFLPYFVSHYTNWALASISLNLTYIVLITGVFLFFLAVLIQILSDFKHYKQIILQWYSILKANVTVILLWLTNIFWLSYTIYWNIATTGSLSCFSQFYFQLYQVILISFYFFYGLFIISFFVALVTLRIYLIYWYKINDLIYFNPLLNLTLFLNILEPYLFMRYRINILVIFLLKKLIIISFIIANIIKTYRLILFRKETTPPQERKFIIAKILIKWSF</sequence>
<dbReference type="Proteomes" id="UP001214629">
    <property type="component" value="Chromosome"/>
</dbReference>
<keyword evidence="1" id="KW-0812">Transmembrane</keyword>
<dbReference type="AlphaFoldDB" id="A0AAX3SY24"/>
<feature type="transmembrane region" description="Helical" evidence="1">
    <location>
        <begin position="40"/>
        <end position="70"/>
    </location>
</feature>
<keyword evidence="3" id="KW-1185">Reference proteome</keyword>
<feature type="transmembrane region" description="Helical" evidence="1">
    <location>
        <begin position="167"/>
        <end position="187"/>
    </location>
</feature>
<keyword evidence="1" id="KW-0472">Membrane</keyword>
<keyword evidence="1" id="KW-1133">Transmembrane helix</keyword>